<name>A0A0C3KJG4_9AGAM</name>
<sequence length="274" mass="29055">MILPSERDAKSDHTDTASDSGITSFTASTDAPLKIDTPAQSPVARNIPDYSNPPPYSTAGPSSSPPPAELSARINHLFVHRQNSAVRGYYTVDVDLVVPPQLLLNVVPGETTDNLKLSSNNGAVAADVVLVGRGDKRASLVAESKNGSITFKLLSRRNCPFRLTAQSGNGRVSVYLPRDFIGTLTSSTNNGRLDLSEGIKRNYNVFSDDQRAAKGFIGDWSSSGYGDAVQMGAAWTGDELVVGSRNGAVKVSYVDEFNSAGGGGFFGSLFRGFT</sequence>
<accession>A0A0C3KJG4</accession>
<reference evidence="4" key="2">
    <citation type="submission" date="2015-01" db="EMBL/GenBank/DDBJ databases">
        <title>Evolutionary Origins and Diversification of the Mycorrhizal Mutualists.</title>
        <authorList>
            <consortium name="DOE Joint Genome Institute"/>
            <consortium name="Mycorrhizal Genomics Consortium"/>
            <person name="Kohler A."/>
            <person name="Kuo A."/>
            <person name="Nagy L.G."/>
            <person name="Floudas D."/>
            <person name="Copeland A."/>
            <person name="Barry K.W."/>
            <person name="Cichocki N."/>
            <person name="Veneault-Fourrey C."/>
            <person name="LaButti K."/>
            <person name="Lindquist E.A."/>
            <person name="Lipzen A."/>
            <person name="Lundell T."/>
            <person name="Morin E."/>
            <person name="Murat C."/>
            <person name="Riley R."/>
            <person name="Ohm R."/>
            <person name="Sun H."/>
            <person name="Tunlid A."/>
            <person name="Henrissat B."/>
            <person name="Grigoriev I.V."/>
            <person name="Hibbett D.S."/>
            <person name="Martin F."/>
        </authorList>
    </citation>
    <scope>NUCLEOTIDE SEQUENCE [LARGE SCALE GENOMIC DNA]</scope>
    <source>
        <strain evidence="4">MUT 4182</strain>
    </source>
</reference>
<dbReference type="STRING" id="1051891.A0A0C3KJG4"/>
<protein>
    <submittedName>
        <fullName evidence="3">Carbohydrate esterase family 16 protein</fullName>
    </submittedName>
</protein>
<keyword evidence="4" id="KW-1185">Reference proteome</keyword>
<gene>
    <name evidence="3" type="ORF">M407DRAFT_245427</name>
</gene>
<evidence type="ECO:0000256" key="1">
    <source>
        <dbReference type="SAM" id="MobiDB-lite"/>
    </source>
</evidence>
<feature type="compositionally biased region" description="Basic and acidic residues" evidence="1">
    <location>
        <begin position="1"/>
        <end position="16"/>
    </location>
</feature>
<evidence type="ECO:0000313" key="3">
    <source>
        <dbReference type="EMBL" id="KIO21613.1"/>
    </source>
</evidence>
<dbReference type="HOGENOM" id="CLU_070382_3_0_1"/>
<feature type="domain" description="DUF7330" evidence="2">
    <location>
        <begin position="75"/>
        <end position="256"/>
    </location>
</feature>
<dbReference type="OrthoDB" id="5289249at2759"/>
<dbReference type="Pfam" id="PF24016">
    <property type="entry name" value="DUF7330"/>
    <property type="match status" value="1"/>
</dbReference>
<feature type="region of interest" description="Disordered" evidence="1">
    <location>
        <begin position="1"/>
        <end position="68"/>
    </location>
</feature>
<proteinExistence type="predicted"/>
<evidence type="ECO:0000313" key="4">
    <source>
        <dbReference type="Proteomes" id="UP000054248"/>
    </source>
</evidence>
<organism evidence="3 4">
    <name type="scientific">Tulasnella calospora MUT 4182</name>
    <dbReference type="NCBI Taxonomy" id="1051891"/>
    <lineage>
        <taxon>Eukaryota</taxon>
        <taxon>Fungi</taxon>
        <taxon>Dikarya</taxon>
        <taxon>Basidiomycota</taxon>
        <taxon>Agaricomycotina</taxon>
        <taxon>Agaricomycetes</taxon>
        <taxon>Cantharellales</taxon>
        <taxon>Tulasnellaceae</taxon>
        <taxon>Tulasnella</taxon>
    </lineage>
</organism>
<reference evidence="3 4" key="1">
    <citation type="submission" date="2014-04" db="EMBL/GenBank/DDBJ databases">
        <authorList>
            <consortium name="DOE Joint Genome Institute"/>
            <person name="Kuo A."/>
            <person name="Girlanda M."/>
            <person name="Perotto S."/>
            <person name="Kohler A."/>
            <person name="Nagy L.G."/>
            <person name="Floudas D."/>
            <person name="Copeland A."/>
            <person name="Barry K.W."/>
            <person name="Cichocki N."/>
            <person name="Veneault-Fourrey C."/>
            <person name="LaButti K."/>
            <person name="Lindquist E.A."/>
            <person name="Lipzen A."/>
            <person name="Lundell T."/>
            <person name="Morin E."/>
            <person name="Murat C."/>
            <person name="Sun H."/>
            <person name="Tunlid A."/>
            <person name="Henrissat B."/>
            <person name="Grigoriev I.V."/>
            <person name="Hibbett D.S."/>
            <person name="Martin F."/>
            <person name="Nordberg H.P."/>
            <person name="Cantor M.N."/>
            <person name="Hua S.X."/>
        </authorList>
    </citation>
    <scope>NUCLEOTIDE SEQUENCE [LARGE SCALE GENOMIC DNA]</scope>
    <source>
        <strain evidence="3 4">MUT 4182</strain>
    </source>
</reference>
<feature type="compositionally biased region" description="Polar residues" evidence="1">
    <location>
        <begin position="17"/>
        <end position="29"/>
    </location>
</feature>
<dbReference type="EMBL" id="KN823133">
    <property type="protein sequence ID" value="KIO21613.1"/>
    <property type="molecule type" value="Genomic_DNA"/>
</dbReference>
<dbReference type="Proteomes" id="UP000054248">
    <property type="component" value="Unassembled WGS sequence"/>
</dbReference>
<dbReference type="AlphaFoldDB" id="A0A0C3KJG4"/>
<dbReference type="InterPro" id="IPR055754">
    <property type="entry name" value="DUF7330"/>
</dbReference>
<evidence type="ECO:0000259" key="2">
    <source>
        <dbReference type="Pfam" id="PF24016"/>
    </source>
</evidence>